<evidence type="ECO:0000313" key="1">
    <source>
        <dbReference type="EMBL" id="CAE7331958.1"/>
    </source>
</evidence>
<proteinExistence type="predicted"/>
<comment type="caution">
    <text evidence="1">The sequence shown here is derived from an EMBL/GenBank/DDBJ whole genome shotgun (WGS) entry which is preliminary data.</text>
</comment>
<reference evidence="1" key="1">
    <citation type="submission" date="2021-02" db="EMBL/GenBank/DDBJ databases">
        <authorList>
            <person name="Dougan E. K."/>
            <person name="Rhodes N."/>
            <person name="Thang M."/>
            <person name="Chan C."/>
        </authorList>
    </citation>
    <scope>NUCLEOTIDE SEQUENCE</scope>
</reference>
<protein>
    <submittedName>
        <fullName evidence="1">Uncharacterized protein</fullName>
    </submittedName>
</protein>
<dbReference type="OrthoDB" id="413040at2759"/>
<sequence>MDAKAMRDANRSLLADADAYGPLLVHQDVVCMDGSTVKVQFVNLCSFLHFAYKQGGSWYNCMKTLLESNAAPLGLCLYCDEVCPGNPLAANPSRKCWVVYAGFKEMGPLLSNENAWITLCIVRSSIVAEVEANISQIIKKIVFLIFLNPWCDVQDLGIALQPPREHAGEQGKRLRLSLRLFIQDGQAQKMTWSVKGDSGSRFCSLCSNCFTSKGLEEDDEAMSSACEFTRHAQLVQHSSEEMLEWKQWQQATGVTFSPEALLACAELRGLLAPTKQWMHDYMHAVLSNGLLSYGTFYLLQELDCWTTFFEYSKFWQLPKQFASVSISQLFESKRVAKHKNSGKLNCQASELLSVLPVLAHFLQKVCREQSAGTQAWLAMVALLEVIHSSCSGKVTSNLVFHLVEDALGKWKDAGWPFRKKNHWLLHFQQSFQDHGVLISCFSMERKHKMITRKTSLVHNTTAFETSAMEEVATGELQTLAEDGMLDADIKLLQTKKPGPKDKEFILKLWPSASHSVLAATSARCQDGAVSVGDVALFYDPRAKWACGRIKKHFQHGAESRTVLESFCLLEQHGHYAVWNSGAGDVAIPLQQIFTAVTYAKDAGKIVTLVPWRWR</sequence>
<name>A0A812NXC4_9DINO</name>
<dbReference type="EMBL" id="CAJNDS010002109">
    <property type="protein sequence ID" value="CAE7331958.1"/>
    <property type="molecule type" value="Genomic_DNA"/>
</dbReference>
<dbReference type="Proteomes" id="UP000604046">
    <property type="component" value="Unassembled WGS sequence"/>
</dbReference>
<evidence type="ECO:0000313" key="2">
    <source>
        <dbReference type="Proteomes" id="UP000604046"/>
    </source>
</evidence>
<dbReference type="AlphaFoldDB" id="A0A812NXC4"/>
<accession>A0A812NXC4</accession>
<gene>
    <name evidence="1" type="ORF">SNAT2548_LOCUS17363</name>
</gene>
<keyword evidence="2" id="KW-1185">Reference proteome</keyword>
<organism evidence="1 2">
    <name type="scientific">Symbiodinium natans</name>
    <dbReference type="NCBI Taxonomy" id="878477"/>
    <lineage>
        <taxon>Eukaryota</taxon>
        <taxon>Sar</taxon>
        <taxon>Alveolata</taxon>
        <taxon>Dinophyceae</taxon>
        <taxon>Suessiales</taxon>
        <taxon>Symbiodiniaceae</taxon>
        <taxon>Symbiodinium</taxon>
    </lineage>
</organism>